<accession>A0A8J3B102</accession>
<reference evidence="2" key="2">
    <citation type="submission" date="2020-09" db="EMBL/GenBank/DDBJ databases">
        <authorList>
            <person name="Sun Q."/>
            <person name="Ohkuma M."/>
        </authorList>
    </citation>
    <scope>NUCLEOTIDE SEQUENCE</scope>
    <source>
        <strain evidence="2">JCM 3090</strain>
    </source>
</reference>
<protein>
    <submittedName>
        <fullName evidence="2">Uncharacterized protein</fullName>
    </submittedName>
</protein>
<sequence length="70" mass="7384">MRTHRTDILSLCFALLFLAGAAWWVLRYEAEVRLPSAGWLVVGALGVFGVLGLVAAGRAVLGVGSRADAD</sequence>
<evidence type="ECO:0000313" key="3">
    <source>
        <dbReference type="Proteomes" id="UP000649739"/>
    </source>
</evidence>
<organism evidence="2 3">
    <name type="scientific">Pilimelia anulata</name>
    <dbReference type="NCBI Taxonomy" id="53371"/>
    <lineage>
        <taxon>Bacteria</taxon>
        <taxon>Bacillati</taxon>
        <taxon>Actinomycetota</taxon>
        <taxon>Actinomycetes</taxon>
        <taxon>Micromonosporales</taxon>
        <taxon>Micromonosporaceae</taxon>
        <taxon>Pilimelia</taxon>
    </lineage>
</organism>
<dbReference type="AlphaFoldDB" id="A0A8J3B102"/>
<proteinExistence type="predicted"/>
<comment type="caution">
    <text evidence="2">The sequence shown here is derived from an EMBL/GenBank/DDBJ whole genome shotgun (WGS) entry which is preliminary data.</text>
</comment>
<keyword evidence="1" id="KW-0472">Membrane</keyword>
<keyword evidence="1" id="KW-0812">Transmembrane</keyword>
<keyword evidence="1" id="KW-1133">Transmembrane helix</keyword>
<reference evidence="2" key="1">
    <citation type="journal article" date="2014" name="Int. J. Syst. Evol. Microbiol.">
        <title>Complete genome sequence of Corynebacterium casei LMG S-19264T (=DSM 44701T), isolated from a smear-ripened cheese.</title>
        <authorList>
            <consortium name="US DOE Joint Genome Institute (JGI-PGF)"/>
            <person name="Walter F."/>
            <person name="Albersmeier A."/>
            <person name="Kalinowski J."/>
            <person name="Ruckert C."/>
        </authorList>
    </citation>
    <scope>NUCLEOTIDE SEQUENCE</scope>
    <source>
        <strain evidence="2">JCM 3090</strain>
    </source>
</reference>
<keyword evidence="3" id="KW-1185">Reference proteome</keyword>
<evidence type="ECO:0000313" key="2">
    <source>
        <dbReference type="EMBL" id="GGJ83213.1"/>
    </source>
</evidence>
<gene>
    <name evidence="2" type="ORF">GCM10010123_11040</name>
</gene>
<evidence type="ECO:0000256" key="1">
    <source>
        <dbReference type="SAM" id="Phobius"/>
    </source>
</evidence>
<feature type="transmembrane region" description="Helical" evidence="1">
    <location>
        <begin position="37"/>
        <end position="56"/>
    </location>
</feature>
<dbReference type="Proteomes" id="UP000649739">
    <property type="component" value="Unassembled WGS sequence"/>
</dbReference>
<name>A0A8J3B102_9ACTN</name>
<dbReference type="RefSeq" id="WP_189168952.1">
    <property type="nucleotide sequence ID" value="NZ_BMQB01000002.1"/>
</dbReference>
<dbReference type="EMBL" id="BMQB01000002">
    <property type="protein sequence ID" value="GGJ83213.1"/>
    <property type="molecule type" value="Genomic_DNA"/>
</dbReference>